<organism evidence="2">
    <name type="scientific">Picea glauca</name>
    <name type="common">White spruce</name>
    <name type="synonym">Pinus glauca</name>
    <dbReference type="NCBI Taxonomy" id="3330"/>
    <lineage>
        <taxon>Eukaryota</taxon>
        <taxon>Viridiplantae</taxon>
        <taxon>Streptophyta</taxon>
        <taxon>Embryophyta</taxon>
        <taxon>Tracheophyta</taxon>
        <taxon>Spermatophyta</taxon>
        <taxon>Pinopsida</taxon>
        <taxon>Pinidae</taxon>
        <taxon>Conifers I</taxon>
        <taxon>Pinales</taxon>
        <taxon>Pinaceae</taxon>
        <taxon>Picea</taxon>
    </lineage>
</organism>
<evidence type="ECO:0000313" key="2">
    <source>
        <dbReference type="EMBL" id="KUM47770.1"/>
    </source>
</evidence>
<sequence>MYKVATTQLSFFAGFTRLTFILIACLILTLSRLALFIRCMLNATQIDSLSFSPLVLQEQREADLRKG</sequence>
<geneLocation type="mitochondrion" evidence="2"/>
<feature type="transmembrane region" description="Helical" evidence="1">
    <location>
        <begin position="20"/>
        <end position="41"/>
    </location>
</feature>
<keyword evidence="1" id="KW-0812">Transmembrane</keyword>
<comment type="caution">
    <text evidence="2">The sequence shown here is derived from an EMBL/GenBank/DDBJ whole genome shotgun (WGS) entry which is preliminary data.</text>
</comment>
<reference evidence="2" key="1">
    <citation type="journal article" date="2015" name="Genome Biol. Evol.">
        <title>Organellar Genomes of White Spruce (Picea glauca): Assembly and Annotation.</title>
        <authorList>
            <person name="Jackman S.D."/>
            <person name="Warren R.L."/>
            <person name="Gibb E.A."/>
            <person name="Vandervalk B.P."/>
            <person name="Mohamadi H."/>
            <person name="Chu J."/>
            <person name="Raymond A."/>
            <person name="Pleasance S."/>
            <person name="Coope R."/>
            <person name="Wildung M.R."/>
            <person name="Ritland C.E."/>
            <person name="Bousquet J."/>
            <person name="Jones S.J."/>
            <person name="Bohlmann J."/>
            <person name="Birol I."/>
        </authorList>
    </citation>
    <scope>NUCLEOTIDE SEQUENCE [LARGE SCALE GENOMIC DNA]</scope>
    <source>
        <tissue evidence="2">Flushing bud</tissue>
    </source>
</reference>
<proteinExistence type="predicted"/>
<protein>
    <submittedName>
        <fullName evidence="2">Uncharacterized protein</fullName>
    </submittedName>
</protein>
<keyword evidence="2" id="KW-0496">Mitochondrion</keyword>
<accession>A0A101LYP2</accession>
<name>A0A101LYP2_PICGL</name>
<dbReference type="EMBL" id="LKAM01000007">
    <property type="protein sequence ID" value="KUM47770.1"/>
    <property type="molecule type" value="Genomic_DNA"/>
</dbReference>
<keyword evidence="1" id="KW-0472">Membrane</keyword>
<dbReference type="AlphaFoldDB" id="A0A101LYP2"/>
<gene>
    <name evidence="2" type="ORF">ABT39_MTgene5957</name>
</gene>
<evidence type="ECO:0000256" key="1">
    <source>
        <dbReference type="SAM" id="Phobius"/>
    </source>
</evidence>
<keyword evidence="1" id="KW-1133">Transmembrane helix</keyword>